<proteinExistence type="predicted"/>
<feature type="transmembrane region" description="Helical" evidence="1">
    <location>
        <begin position="305"/>
        <end position="330"/>
    </location>
</feature>
<sequence length="441" mass="48204">MTDLPDAPLSHAADPIAADRANAVSPIAGGHPNAAGNGNGNGSLIEIGVIVAGPLDAVDSQAAKLAVEQTDARLSELFPSFRFHFFEIKRPELAGTSMSVSGRVEPSLLLQQAVEERDSRHWDFAFVLTAAELVGNYSPYCFAALSRPLDTAIISMSLIDPQALGVEANPEERIERIARRLSRLMLHSIGHLTGLAKSDHPNDLLYHPPNAQALDLMAGIDSESLARQRAALAEIADQRLEEGAGRRLAYPTFAFRAAWINRKEIYQAIWAARPWQFPQRLSRLTIAAFSTLAVLLMTAEAWDLALAQGAGNVFVLFVITMLSTTFYVVLRQQLLVRRGTRRSEQSVVTSAAAFGIVFVGMATTWLALFVVGAILAHFLFPNELIVTWASSTIHTERQLNSIDRPHMAVFAASLSLLIGALGASFESQHYFRHIIFVDEEI</sequence>
<evidence type="ECO:0000313" key="2">
    <source>
        <dbReference type="EMBL" id="GAA5506183.1"/>
    </source>
</evidence>
<accession>A0ABP9VRT3</accession>
<keyword evidence="1" id="KW-0812">Transmembrane</keyword>
<reference evidence="2 3" key="1">
    <citation type="submission" date="2024-02" db="EMBL/GenBank/DDBJ databases">
        <title>Rhodopirellula caenicola NBRC 110016.</title>
        <authorList>
            <person name="Ichikawa N."/>
            <person name="Katano-Makiyama Y."/>
            <person name="Hidaka K."/>
        </authorList>
    </citation>
    <scope>NUCLEOTIDE SEQUENCE [LARGE SCALE GENOMIC DNA]</scope>
    <source>
        <strain evidence="2 3">NBRC 110016</strain>
    </source>
</reference>
<dbReference type="EMBL" id="BAABRO010000002">
    <property type="protein sequence ID" value="GAA5506183.1"/>
    <property type="molecule type" value="Genomic_DNA"/>
</dbReference>
<name>A0ABP9VRT3_9BACT</name>
<keyword evidence="3" id="KW-1185">Reference proteome</keyword>
<protein>
    <submittedName>
        <fullName evidence="2">Uncharacterized protein</fullName>
    </submittedName>
</protein>
<gene>
    <name evidence="2" type="ORF">Rcae01_01635</name>
</gene>
<evidence type="ECO:0000313" key="3">
    <source>
        <dbReference type="Proteomes" id="UP001416858"/>
    </source>
</evidence>
<dbReference type="RefSeq" id="WP_345683137.1">
    <property type="nucleotide sequence ID" value="NZ_BAABRO010000002.1"/>
</dbReference>
<organism evidence="2 3">
    <name type="scientific">Novipirellula caenicola</name>
    <dbReference type="NCBI Taxonomy" id="1536901"/>
    <lineage>
        <taxon>Bacteria</taxon>
        <taxon>Pseudomonadati</taxon>
        <taxon>Planctomycetota</taxon>
        <taxon>Planctomycetia</taxon>
        <taxon>Pirellulales</taxon>
        <taxon>Pirellulaceae</taxon>
        <taxon>Novipirellula</taxon>
    </lineage>
</organism>
<evidence type="ECO:0000256" key="1">
    <source>
        <dbReference type="SAM" id="Phobius"/>
    </source>
</evidence>
<feature type="transmembrane region" description="Helical" evidence="1">
    <location>
        <begin position="407"/>
        <end position="425"/>
    </location>
</feature>
<keyword evidence="1" id="KW-1133">Transmembrane helix</keyword>
<feature type="transmembrane region" description="Helical" evidence="1">
    <location>
        <begin position="351"/>
        <end position="380"/>
    </location>
</feature>
<keyword evidence="1" id="KW-0472">Membrane</keyword>
<comment type="caution">
    <text evidence="2">The sequence shown here is derived from an EMBL/GenBank/DDBJ whole genome shotgun (WGS) entry which is preliminary data.</text>
</comment>
<dbReference type="Proteomes" id="UP001416858">
    <property type="component" value="Unassembled WGS sequence"/>
</dbReference>